<proteinExistence type="predicted"/>
<evidence type="ECO:0000256" key="1">
    <source>
        <dbReference type="ARBA" id="ARBA00001974"/>
    </source>
</evidence>
<evidence type="ECO:0000313" key="7">
    <source>
        <dbReference type="Proteomes" id="UP000332594"/>
    </source>
</evidence>
<keyword evidence="2" id="KW-0285">Flavoprotein</keyword>
<dbReference type="InterPro" id="IPR028202">
    <property type="entry name" value="Reductase_C"/>
</dbReference>
<dbReference type="GO" id="GO:0005737">
    <property type="term" value="C:cytoplasm"/>
    <property type="evidence" value="ECO:0007669"/>
    <property type="project" value="TreeGrafter"/>
</dbReference>
<evidence type="ECO:0000313" key="6">
    <source>
        <dbReference type="EMBL" id="VFS84221.1"/>
    </source>
</evidence>
<dbReference type="InterPro" id="IPR037523">
    <property type="entry name" value="VOC_core"/>
</dbReference>
<comment type="cofactor">
    <cofactor evidence="1">
        <name>FAD</name>
        <dbReference type="ChEBI" id="CHEBI:57692"/>
    </cofactor>
</comment>
<evidence type="ECO:0000259" key="5">
    <source>
        <dbReference type="PROSITE" id="PS51819"/>
    </source>
</evidence>
<organism evidence="6 7">
    <name type="scientific">Raoultella terrigena</name>
    <name type="common">Klebsiella terrigena</name>
    <dbReference type="NCBI Taxonomy" id="577"/>
    <lineage>
        <taxon>Bacteria</taxon>
        <taxon>Pseudomonadati</taxon>
        <taxon>Pseudomonadota</taxon>
        <taxon>Gammaproteobacteria</taxon>
        <taxon>Enterobacterales</taxon>
        <taxon>Enterobacteriaceae</taxon>
        <taxon>Klebsiella/Raoultella group</taxon>
        <taxon>Raoultella</taxon>
    </lineage>
</organism>
<dbReference type="CDD" id="cd08343">
    <property type="entry name" value="ED_TypeI_classII_C"/>
    <property type="match status" value="1"/>
</dbReference>
<dbReference type="Gene3D" id="3.50.50.60">
    <property type="entry name" value="FAD/NAD(P)-binding domain"/>
    <property type="match status" value="2"/>
</dbReference>
<sequence>MSVTGIEKLEFGVDDLTHSAKFMRDFGLTSDADGRRFTTLSGAQVLLNPINSPDLPPAFEAGNTLRRMTWGVADRAALEALRPKLAQQPAFREVDGALECQDPNGMTLRVQVSQQTPVELDVEPINQWGDVRRIDTPSPVYERAQPINIGHVVFFVEELAAVESFYREVLGFQVSDRYINRAVFLRCGVRGGHHNLFLLQLPTRKRGLNHVAFTVRDIHEVIGGGIAMNKSQWSTFIGPGRHPVSSAYFWYVNSPTGGAFEYYTNDDYLTENWQPRELEHSLVSFTEWAVEGGIDHDTRRQQKKPEAVMTVRIVIIGGGQAGGWAAKTLRDEGFDGEICIIAEEEWDFYERPPLSKAALLEAEPALPRLFSAEAQQALNLKWYRPQRAEAIDREARTVRLSGGERLAYDRLLIATGGRARLPGEAWAQHPQVYTLRHWQDARRLKARLAVSTRLAIVGGGWIGLEIAASARKSGVEVTLYEQQPALCMRSVSGEVSQELEWLHREQGVNVRTGCGALGLEDSDGLPVIRCDGRRQTFDAVVVGIGVELNLELAQEAGLPVDRGIVVDAQGRTADPAIFAAGDVARHHQYGLCIQSWAFAQNQAVATAKAMLDPQAEGYDEAPWLWSDQYAHNIQILGIPQPGTRTLVRRDPKGPLFFSLDSDGRLSQLVAFNDARTVKLAKRWMAAGRDLSAVPLDDLTFSLMSLR</sequence>
<name>A0A485CI15_RAOTE</name>
<evidence type="ECO:0000256" key="3">
    <source>
        <dbReference type="ARBA" id="ARBA00022827"/>
    </source>
</evidence>
<dbReference type="EMBL" id="CAADJG010000002">
    <property type="protein sequence ID" value="VFS84221.1"/>
    <property type="molecule type" value="Genomic_DNA"/>
</dbReference>
<dbReference type="GO" id="GO:0051213">
    <property type="term" value="F:dioxygenase activity"/>
    <property type="evidence" value="ECO:0007669"/>
    <property type="project" value="UniProtKB-KW"/>
</dbReference>
<dbReference type="PRINTS" id="PR00368">
    <property type="entry name" value="FADPNR"/>
</dbReference>
<dbReference type="PANTHER" id="PTHR43557:SF2">
    <property type="entry name" value="RIESKE DOMAIN-CONTAINING PROTEIN-RELATED"/>
    <property type="match status" value="1"/>
</dbReference>
<dbReference type="SUPFAM" id="SSF54593">
    <property type="entry name" value="Glyoxalase/Bleomycin resistance protein/Dihydroxybiphenyl dioxygenase"/>
    <property type="match status" value="1"/>
</dbReference>
<keyword evidence="4 6" id="KW-0560">Oxidoreductase</keyword>
<dbReference type="InterPro" id="IPR036188">
    <property type="entry name" value="FAD/NAD-bd_sf"/>
</dbReference>
<dbReference type="GO" id="GO:0008860">
    <property type="term" value="F:ferredoxin-NAD+ reductase activity"/>
    <property type="evidence" value="ECO:0007669"/>
    <property type="project" value="UniProtKB-EC"/>
</dbReference>
<dbReference type="SUPFAM" id="SSF55424">
    <property type="entry name" value="FAD/NAD-linked reductases, dimerisation (C-terminal) domain"/>
    <property type="match status" value="1"/>
</dbReference>
<evidence type="ECO:0000256" key="4">
    <source>
        <dbReference type="ARBA" id="ARBA00023002"/>
    </source>
</evidence>
<dbReference type="Pfam" id="PF07992">
    <property type="entry name" value="Pyr_redox_2"/>
    <property type="match status" value="1"/>
</dbReference>
<protein>
    <submittedName>
        <fullName evidence="6">Anthranilate 1,2-dioxygenase system ferredoxin--NAD(+) reductase component</fullName>
        <ecNumber evidence="6">1.18.1.3</ecNumber>
    </submittedName>
</protein>
<evidence type="ECO:0000256" key="2">
    <source>
        <dbReference type="ARBA" id="ARBA00022630"/>
    </source>
</evidence>
<keyword evidence="6" id="KW-0223">Dioxygenase</keyword>
<dbReference type="Gene3D" id="3.10.180.10">
    <property type="entry name" value="2,3-Dihydroxybiphenyl 1,2-Dioxygenase, domain 1"/>
    <property type="match status" value="2"/>
</dbReference>
<dbReference type="InterPro" id="IPR029068">
    <property type="entry name" value="Glyas_Bleomycin-R_OHBP_Dase"/>
</dbReference>
<dbReference type="Proteomes" id="UP000332594">
    <property type="component" value="Unassembled WGS sequence"/>
</dbReference>
<dbReference type="Pfam" id="PF14759">
    <property type="entry name" value="Reductase_C"/>
    <property type="match status" value="1"/>
</dbReference>
<reference evidence="6 7" key="1">
    <citation type="submission" date="2019-03" db="EMBL/GenBank/DDBJ databases">
        <authorList>
            <consortium name="Pathogen Informatics"/>
        </authorList>
    </citation>
    <scope>NUCLEOTIDE SEQUENCE [LARGE SCALE GENOMIC DNA]</scope>
    <source>
        <strain evidence="6 7">NCTC13038</strain>
    </source>
</reference>
<dbReference type="PANTHER" id="PTHR43557">
    <property type="entry name" value="APOPTOSIS-INDUCING FACTOR 1"/>
    <property type="match status" value="1"/>
</dbReference>
<accession>A0A485CI15</accession>
<dbReference type="EC" id="1.18.1.3" evidence="6"/>
<keyword evidence="3" id="KW-0274">FAD</keyword>
<dbReference type="GO" id="GO:0016651">
    <property type="term" value="F:oxidoreductase activity, acting on NAD(P)H"/>
    <property type="evidence" value="ECO:0007669"/>
    <property type="project" value="TreeGrafter"/>
</dbReference>
<dbReference type="PRINTS" id="PR00411">
    <property type="entry name" value="PNDRDTASEI"/>
</dbReference>
<dbReference type="Pfam" id="PF00903">
    <property type="entry name" value="Glyoxalase"/>
    <property type="match status" value="1"/>
</dbReference>
<dbReference type="InterPro" id="IPR023753">
    <property type="entry name" value="FAD/NAD-binding_dom"/>
</dbReference>
<dbReference type="InterPro" id="IPR050446">
    <property type="entry name" value="FAD-oxidoreductase/Apoptosis"/>
</dbReference>
<gene>
    <name evidence="6" type="primary">andAa</name>
    <name evidence="6" type="ORF">NCTC13038_04903</name>
</gene>
<dbReference type="InterPro" id="IPR004360">
    <property type="entry name" value="Glyas_Fos-R_dOase_dom"/>
</dbReference>
<dbReference type="Gene3D" id="3.30.390.30">
    <property type="match status" value="1"/>
</dbReference>
<dbReference type="InterPro" id="IPR016156">
    <property type="entry name" value="FAD/NAD-linked_Rdtase_dimer_sf"/>
</dbReference>
<dbReference type="PROSITE" id="PS51819">
    <property type="entry name" value="VOC"/>
    <property type="match status" value="1"/>
</dbReference>
<dbReference type="AlphaFoldDB" id="A0A485CI15"/>
<dbReference type="SUPFAM" id="SSF51905">
    <property type="entry name" value="FAD/NAD(P)-binding domain"/>
    <property type="match status" value="2"/>
</dbReference>
<feature type="domain" description="VOC" evidence="5">
    <location>
        <begin position="148"/>
        <end position="265"/>
    </location>
</feature>